<dbReference type="SUPFAM" id="SSF51905">
    <property type="entry name" value="FAD/NAD(P)-binding domain"/>
    <property type="match status" value="1"/>
</dbReference>
<accession>A0AA35QYX0</accession>
<dbReference type="FunFam" id="3.90.700.10:FF:000002">
    <property type="entry name" value="L-aspartate oxidase"/>
    <property type="match status" value="1"/>
</dbReference>
<evidence type="ECO:0000256" key="5">
    <source>
        <dbReference type="ARBA" id="ARBA00022630"/>
    </source>
</evidence>
<keyword evidence="5" id="KW-0285">Flavoprotein</keyword>
<evidence type="ECO:0000256" key="7">
    <source>
        <dbReference type="ARBA" id="ARBA00022827"/>
    </source>
</evidence>
<dbReference type="InterPro" id="IPR027477">
    <property type="entry name" value="Succ_DH/fumarate_Rdtase_cat_sf"/>
</dbReference>
<dbReference type="Proteomes" id="UP001174909">
    <property type="component" value="Unassembled WGS sequence"/>
</dbReference>
<dbReference type="SUPFAM" id="SSF56425">
    <property type="entry name" value="Succinate dehydrogenase/fumarate reductase flavoprotein, catalytic domain"/>
    <property type="match status" value="1"/>
</dbReference>
<dbReference type="AlphaFoldDB" id="A0AA35QYX0"/>
<evidence type="ECO:0000256" key="6">
    <source>
        <dbReference type="ARBA" id="ARBA00022642"/>
    </source>
</evidence>
<comment type="pathway">
    <text evidence="2">Cofactor biosynthesis; NAD(+) biosynthesis; iminoaspartate from L-aspartate (oxidase route): step 1/1.</text>
</comment>
<evidence type="ECO:0000256" key="8">
    <source>
        <dbReference type="ARBA" id="ARBA00023002"/>
    </source>
</evidence>
<evidence type="ECO:0000256" key="9">
    <source>
        <dbReference type="ARBA" id="ARBA00050942"/>
    </source>
</evidence>
<dbReference type="Gene3D" id="3.50.50.60">
    <property type="entry name" value="FAD/NAD(P)-binding domain"/>
    <property type="match status" value="1"/>
</dbReference>
<dbReference type="Pfam" id="PF00890">
    <property type="entry name" value="FAD_binding_2"/>
    <property type="match status" value="1"/>
</dbReference>
<dbReference type="Gene3D" id="3.90.700.10">
    <property type="entry name" value="Succinate dehydrogenase/fumarate reductase flavoprotein, catalytic domain"/>
    <property type="match status" value="1"/>
</dbReference>
<dbReference type="InterPro" id="IPR003953">
    <property type="entry name" value="FAD-dep_OxRdtase_2_FAD-bd"/>
</dbReference>
<evidence type="ECO:0000259" key="10">
    <source>
        <dbReference type="Pfam" id="PF00890"/>
    </source>
</evidence>
<dbReference type="PANTHER" id="PTHR42716:SF2">
    <property type="entry name" value="L-ASPARTATE OXIDASE, CHLOROPLASTIC"/>
    <property type="match status" value="1"/>
</dbReference>
<comment type="catalytic activity">
    <reaction evidence="9">
        <text>L-aspartate + O2 = iminosuccinate + H2O2</text>
        <dbReference type="Rhea" id="RHEA:25876"/>
        <dbReference type="ChEBI" id="CHEBI:15379"/>
        <dbReference type="ChEBI" id="CHEBI:16240"/>
        <dbReference type="ChEBI" id="CHEBI:29991"/>
        <dbReference type="ChEBI" id="CHEBI:77875"/>
        <dbReference type="EC" id="1.4.3.16"/>
    </reaction>
</comment>
<dbReference type="EMBL" id="CASHTH010000317">
    <property type="protein sequence ID" value="CAI7997545.1"/>
    <property type="molecule type" value="Genomic_DNA"/>
</dbReference>
<feature type="domain" description="FAD-dependent oxidoreductase 2 FAD-binding" evidence="10">
    <location>
        <begin position="1"/>
        <end position="314"/>
    </location>
</feature>
<dbReference type="InterPro" id="IPR005288">
    <property type="entry name" value="NadB"/>
</dbReference>
<evidence type="ECO:0000259" key="11">
    <source>
        <dbReference type="Pfam" id="PF02910"/>
    </source>
</evidence>
<dbReference type="InterPro" id="IPR036188">
    <property type="entry name" value="FAD/NAD-bd_sf"/>
</dbReference>
<dbReference type="InterPro" id="IPR015939">
    <property type="entry name" value="Fum_Rdtase/Succ_DH_flav-like_C"/>
</dbReference>
<keyword evidence="7" id="KW-0274">FAD</keyword>
<keyword evidence="8" id="KW-0560">Oxidoreductase</keyword>
<dbReference type="InterPro" id="IPR037099">
    <property type="entry name" value="Fum_R/Succ_DH_flav-like_C_sf"/>
</dbReference>
<gene>
    <name evidence="12" type="ORF">GBAR_LOCUS2177</name>
</gene>
<dbReference type="NCBIfam" id="TIGR00551">
    <property type="entry name" value="nadB"/>
    <property type="match status" value="1"/>
</dbReference>
<evidence type="ECO:0000313" key="12">
    <source>
        <dbReference type="EMBL" id="CAI7997545.1"/>
    </source>
</evidence>
<proteinExistence type="inferred from homology"/>
<dbReference type="GO" id="GO:0034628">
    <property type="term" value="P:'de novo' NAD+ biosynthetic process from L-aspartate"/>
    <property type="evidence" value="ECO:0007669"/>
    <property type="project" value="TreeGrafter"/>
</dbReference>
<dbReference type="Pfam" id="PF02910">
    <property type="entry name" value="Succ_DH_flav_C"/>
    <property type="match status" value="1"/>
</dbReference>
<comment type="cofactor">
    <cofactor evidence="1">
        <name>FAD</name>
        <dbReference type="ChEBI" id="CHEBI:57692"/>
    </cofactor>
</comment>
<name>A0AA35QYX0_GEOBA</name>
<organism evidence="12 13">
    <name type="scientific">Geodia barretti</name>
    <name type="common">Barrett's horny sponge</name>
    <dbReference type="NCBI Taxonomy" id="519541"/>
    <lineage>
        <taxon>Eukaryota</taxon>
        <taxon>Metazoa</taxon>
        <taxon>Porifera</taxon>
        <taxon>Demospongiae</taxon>
        <taxon>Heteroscleromorpha</taxon>
        <taxon>Tetractinellida</taxon>
        <taxon>Astrophorina</taxon>
        <taxon>Geodiidae</taxon>
        <taxon>Geodia</taxon>
    </lineage>
</organism>
<protein>
    <recommendedName>
        <fullName evidence="4">L-aspartate oxidase</fullName>
        <ecNumber evidence="4">1.4.3.16</ecNumber>
    </recommendedName>
</protein>
<evidence type="ECO:0000313" key="13">
    <source>
        <dbReference type="Proteomes" id="UP001174909"/>
    </source>
</evidence>
<dbReference type="SUPFAM" id="SSF46977">
    <property type="entry name" value="Succinate dehydrogenase/fumarate reductase flavoprotein C-terminal domain"/>
    <property type="match status" value="1"/>
</dbReference>
<feature type="domain" description="Fumarate reductase/succinate dehydrogenase flavoprotein-like C-terminal" evidence="11">
    <location>
        <begin position="383"/>
        <end position="431"/>
    </location>
</feature>
<keyword evidence="13" id="KW-1185">Reference proteome</keyword>
<dbReference type="GO" id="GO:0008734">
    <property type="term" value="F:L-aspartate oxidase activity"/>
    <property type="evidence" value="ECO:0007669"/>
    <property type="project" value="UniProtKB-EC"/>
</dbReference>
<dbReference type="PANTHER" id="PTHR42716">
    <property type="entry name" value="L-ASPARTATE OXIDASE"/>
    <property type="match status" value="1"/>
</dbReference>
<reference evidence="12" key="1">
    <citation type="submission" date="2023-03" db="EMBL/GenBank/DDBJ databases">
        <authorList>
            <person name="Steffen K."/>
            <person name="Cardenas P."/>
        </authorList>
    </citation>
    <scope>NUCLEOTIDE SEQUENCE</scope>
</reference>
<evidence type="ECO:0000256" key="2">
    <source>
        <dbReference type="ARBA" id="ARBA00004950"/>
    </source>
</evidence>
<sequence>MQDTLTAGAGLCDREAVEVLTSEGPQRVANLIQWGVPFDTMHGEISLGMEGAHSRPRILHAGGDATGQHIELALAARVAESDIKVLEYTLATRLVIEDGRAVAVETLNSNTGQCETYSARIIVVGTGGAGQLYKYTTNPEVATGDGVALGFRAGARVMDMEFYQFHPTALSLEGAPTFLLSEAMRGEGAVLRDREGNAFMSVYHPMADLAPRDVVSRAIASQMDKTDGGTVYLDISHLPADVVQNRFPTIYHFCLNYDLDITKEPAPVAPAAHYMMGGIKIDTWGRTNVPGLYACGEAACSAVHGANRLASNSLLDTLVFARRLRLPERAPVCANMPAPGLENLQDLTWRNAGINRNGSRLLLSARILNLWQRTMPPPEDRASWELSNMVLLARLMVESALLRQESRGSHFRQDFPDTRPEWEKHVVLTQEEV</sequence>
<evidence type="ECO:0000256" key="3">
    <source>
        <dbReference type="ARBA" id="ARBA00008562"/>
    </source>
</evidence>
<evidence type="ECO:0000256" key="4">
    <source>
        <dbReference type="ARBA" id="ARBA00012173"/>
    </source>
</evidence>
<comment type="similarity">
    <text evidence="3">Belongs to the FAD-dependent oxidoreductase 2 family. NadB subfamily.</text>
</comment>
<evidence type="ECO:0000256" key="1">
    <source>
        <dbReference type="ARBA" id="ARBA00001974"/>
    </source>
</evidence>
<dbReference type="Gene3D" id="1.20.58.100">
    <property type="entry name" value="Fumarate reductase/succinate dehydrogenase flavoprotein-like, C-terminal domain"/>
    <property type="match status" value="1"/>
</dbReference>
<keyword evidence="6" id="KW-0662">Pyridine nucleotide biosynthesis</keyword>
<dbReference type="EC" id="1.4.3.16" evidence="4"/>
<comment type="caution">
    <text evidence="12">The sequence shown here is derived from an EMBL/GenBank/DDBJ whole genome shotgun (WGS) entry which is preliminary data.</text>
</comment>